<gene>
    <name evidence="3" type="ORF">Q8F55_001360</name>
</gene>
<comment type="caution">
    <text evidence="3">The sequence shown here is derived from an EMBL/GenBank/DDBJ whole genome shotgun (WGS) entry which is preliminary data.</text>
</comment>
<dbReference type="Pfam" id="PF13649">
    <property type="entry name" value="Methyltransf_25"/>
    <property type="match status" value="1"/>
</dbReference>
<dbReference type="EMBL" id="JBBXJM010000001">
    <property type="protein sequence ID" value="KAL1413586.1"/>
    <property type="molecule type" value="Genomic_DNA"/>
</dbReference>
<feature type="region of interest" description="Disordered" evidence="1">
    <location>
        <begin position="1"/>
        <end position="20"/>
    </location>
</feature>
<dbReference type="RefSeq" id="XP_069213530.1">
    <property type="nucleotide sequence ID" value="XM_069349986.1"/>
</dbReference>
<dbReference type="SUPFAM" id="SSF53335">
    <property type="entry name" value="S-adenosyl-L-methionine-dependent methyltransferases"/>
    <property type="match status" value="1"/>
</dbReference>
<evidence type="ECO:0000313" key="3">
    <source>
        <dbReference type="EMBL" id="KAL1413586.1"/>
    </source>
</evidence>
<evidence type="ECO:0000313" key="4">
    <source>
        <dbReference type="Proteomes" id="UP001565368"/>
    </source>
</evidence>
<name>A0ABR3QFV1_9TREE</name>
<organism evidence="3 4">
    <name type="scientific">Vanrija albida</name>
    <dbReference type="NCBI Taxonomy" id="181172"/>
    <lineage>
        <taxon>Eukaryota</taxon>
        <taxon>Fungi</taxon>
        <taxon>Dikarya</taxon>
        <taxon>Basidiomycota</taxon>
        <taxon>Agaricomycotina</taxon>
        <taxon>Tremellomycetes</taxon>
        <taxon>Trichosporonales</taxon>
        <taxon>Trichosporonaceae</taxon>
        <taxon>Vanrija</taxon>
    </lineage>
</organism>
<sequence>MPSSMGAPDPQHDPTTADRHERERLDTLHAAHTLLLSPTEEQLVGAHLGAVHASGRRSAVLDVGTGTGTWAFSTARRHPFADVLGVDINWAAYGRQDAPHGNVEFHTVDVTKPLPWAGGTFDLIHVKAMLMDIPHYAQLVERLAVVLRPGGLMILVESSMSFECIDGTPSAVVTSWCASLRDALATKSSDIDLPRSLDRTLAATGVFTSQFYFQEVGCPVGAYMPSASQALLRAGRLHASVIGPTLCRLISSRLESGPRRRSLERLSDACARDLQSPSSRYMQRLFAVYAFKRPSSDRTGPRHRHSF</sequence>
<dbReference type="GeneID" id="95982403"/>
<evidence type="ECO:0000256" key="1">
    <source>
        <dbReference type="SAM" id="MobiDB-lite"/>
    </source>
</evidence>
<dbReference type="CDD" id="cd02440">
    <property type="entry name" value="AdoMet_MTases"/>
    <property type="match status" value="1"/>
</dbReference>
<reference evidence="3 4" key="1">
    <citation type="submission" date="2023-08" db="EMBL/GenBank/DDBJ databases">
        <title>Annotated Genome Sequence of Vanrija albida AlHP1.</title>
        <authorList>
            <person name="Herzog R."/>
        </authorList>
    </citation>
    <scope>NUCLEOTIDE SEQUENCE [LARGE SCALE GENOMIC DNA]</scope>
    <source>
        <strain evidence="3 4">AlHP1</strain>
    </source>
</reference>
<feature type="domain" description="Methyltransferase" evidence="2">
    <location>
        <begin position="60"/>
        <end position="151"/>
    </location>
</feature>
<evidence type="ECO:0000259" key="2">
    <source>
        <dbReference type="Pfam" id="PF13649"/>
    </source>
</evidence>
<keyword evidence="4" id="KW-1185">Reference proteome</keyword>
<dbReference type="Proteomes" id="UP001565368">
    <property type="component" value="Unassembled WGS sequence"/>
</dbReference>
<dbReference type="InterPro" id="IPR029063">
    <property type="entry name" value="SAM-dependent_MTases_sf"/>
</dbReference>
<dbReference type="PANTHER" id="PTHR43591">
    <property type="entry name" value="METHYLTRANSFERASE"/>
    <property type="match status" value="1"/>
</dbReference>
<feature type="compositionally biased region" description="Basic and acidic residues" evidence="1">
    <location>
        <begin position="10"/>
        <end position="20"/>
    </location>
</feature>
<dbReference type="Gene3D" id="3.40.50.150">
    <property type="entry name" value="Vaccinia Virus protein VP39"/>
    <property type="match status" value="1"/>
</dbReference>
<proteinExistence type="predicted"/>
<dbReference type="PANTHER" id="PTHR43591:SF24">
    <property type="entry name" value="2-METHOXY-6-POLYPRENYL-1,4-BENZOQUINOL METHYLASE, MITOCHONDRIAL"/>
    <property type="match status" value="1"/>
</dbReference>
<protein>
    <recommendedName>
        <fullName evidence="2">Methyltransferase domain-containing protein</fullName>
    </recommendedName>
</protein>
<accession>A0ABR3QFV1</accession>
<dbReference type="InterPro" id="IPR041698">
    <property type="entry name" value="Methyltransf_25"/>
</dbReference>